<feature type="domain" description="Sulfatase N-terminal" evidence="2">
    <location>
        <begin position="315"/>
        <end position="574"/>
    </location>
</feature>
<dbReference type="RefSeq" id="WP_422046661.1">
    <property type="nucleotide sequence ID" value="NZ_CACRUM010000066.1"/>
</dbReference>
<proteinExistence type="inferred from homology"/>
<dbReference type="AlphaFoldDB" id="A0A6N3DJS0"/>
<dbReference type="SUPFAM" id="SSF48452">
    <property type="entry name" value="TPR-like"/>
    <property type="match status" value="1"/>
</dbReference>
<evidence type="ECO:0000256" key="1">
    <source>
        <dbReference type="ARBA" id="ARBA00008779"/>
    </source>
</evidence>
<evidence type="ECO:0000313" key="3">
    <source>
        <dbReference type="EMBL" id="VYU29190.1"/>
    </source>
</evidence>
<dbReference type="Gene3D" id="3.40.720.10">
    <property type="entry name" value="Alkaline Phosphatase, subunit A"/>
    <property type="match status" value="1"/>
</dbReference>
<accession>A0A6N3DJS0</accession>
<organism evidence="3">
    <name type="scientific">Roseburia intestinalis</name>
    <dbReference type="NCBI Taxonomy" id="166486"/>
    <lineage>
        <taxon>Bacteria</taxon>
        <taxon>Bacillati</taxon>
        <taxon>Bacillota</taxon>
        <taxon>Clostridia</taxon>
        <taxon>Lachnospirales</taxon>
        <taxon>Lachnospiraceae</taxon>
        <taxon>Roseburia</taxon>
    </lineage>
</organism>
<dbReference type="GO" id="GO:0004065">
    <property type="term" value="F:arylsulfatase activity"/>
    <property type="evidence" value="ECO:0007669"/>
    <property type="project" value="TreeGrafter"/>
</dbReference>
<dbReference type="Gene3D" id="1.25.40.10">
    <property type="entry name" value="Tetratricopeptide repeat domain"/>
    <property type="match status" value="1"/>
</dbReference>
<evidence type="ECO:0000259" key="2">
    <source>
        <dbReference type="Pfam" id="PF00884"/>
    </source>
</evidence>
<dbReference type="PANTHER" id="PTHR42693:SF33">
    <property type="entry name" value="ARYLSULFATASE"/>
    <property type="match status" value="1"/>
</dbReference>
<dbReference type="PANTHER" id="PTHR42693">
    <property type="entry name" value="ARYLSULFATASE FAMILY MEMBER"/>
    <property type="match status" value="1"/>
</dbReference>
<dbReference type="Pfam" id="PF00884">
    <property type="entry name" value="Sulfatase"/>
    <property type="match status" value="1"/>
</dbReference>
<reference evidence="3" key="1">
    <citation type="submission" date="2019-11" db="EMBL/GenBank/DDBJ databases">
        <authorList>
            <person name="Feng L."/>
        </authorList>
    </citation>
    <scope>NUCLEOTIDE SEQUENCE</scope>
    <source>
        <strain evidence="3">RintestinalisLFYP67</strain>
    </source>
</reference>
<protein>
    <submittedName>
        <fullName evidence="3">Sulfatase</fullName>
    </submittedName>
</protein>
<comment type="similarity">
    <text evidence="1">Belongs to the sulfatase family.</text>
</comment>
<dbReference type="EMBL" id="CACRUM010000066">
    <property type="protein sequence ID" value="VYU29190.1"/>
    <property type="molecule type" value="Genomic_DNA"/>
</dbReference>
<dbReference type="InterPro" id="IPR017850">
    <property type="entry name" value="Alkaline_phosphatase_core_sf"/>
</dbReference>
<dbReference type="SUPFAM" id="SSF53649">
    <property type="entry name" value="Alkaline phosphatase-like"/>
    <property type="match status" value="1"/>
</dbReference>
<sequence length="676" mass="78655">MMKAEIKRLISNGEYEKARFMIGQYETDIQDDSEIYLLKSLCSIGLKEIKKAIQEANLAVKDMPYVADAHYNLGYMYESCGEWLKAYEQYSIAQGLVDGGNLGQFNRDELDHFKNQLLNRISEELNQGTKEELLEKQHFIDYIVIQEDVGWGVRKPLFHDLEREMITSDYMDYPELQKMFLGIRGLPSVIDYAMGIQKNDTITEMTEIQRVSEEKKCFEVVAEHESYLPIIMDKPNSLMFQLEDKQVDVSYVSPLQYVNYRIPKGRTVINSENSKFRVGEIVPIVHDENRKKLVLNIFVDGLSQTVLGKDFEKVMPHTYKFFQSGMVCENAYTAGDWTFPSIASITTGQTIANHKMLHSKLLRKIDIDTPILFEYFKNAGYNTTKIGGNWRIAPNYGYARGMNRVFYQHMYEGYTADRVITETEEQMHRMQETDQFIWMEIGELHLIADELNIAPLQSEFMVWENETLEKKINSVKQNYDPTKRKYYLKQVEYIDRRLASLYQYIEEHYKEDEIVVSLFADHGQGYLVKQDEDFLSDERTKIAFMMRGNDIKGHTREIMSACDYSPIMCKLAGITYDYTNTDAHLPMAFGGSEEREFSVTESIHVGDPYQIVLNGKDFRFYLNGKENVTSECRVPLDEYETRLTDANGNVIQDSDKIAYYTKWCLDHVGSCVIYKD</sequence>
<dbReference type="InterPro" id="IPR000917">
    <property type="entry name" value="Sulfatase_N"/>
</dbReference>
<dbReference type="InterPro" id="IPR011990">
    <property type="entry name" value="TPR-like_helical_dom_sf"/>
</dbReference>
<dbReference type="InterPro" id="IPR050738">
    <property type="entry name" value="Sulfatase"/>
</dbReference>
<name>A0A6N3DJS0_9FIRM</name>
<gene>
    <name evidence="3" type="ORF">RILFYP67_01529</name>
</gene>